<dbReference type="InterPro" id="IPR001547">
    <property type="entry name" value="Glyco_hydro_5"/>
</dbReference>
<organism evidence="9 10">
    <name type="scientific">Pectinatus haikarae</name>
    <dbReference type="NCBI Taxonomy" id="349096"/>
    <lineage>
        <taxon>Bacteria</taxon>
        <taxon>Bacillati</taxon>
        <taxon>Bacillota</taxon>
        <taxon>Negativicutes</taxon>
        <taxon>Selenomonadales</taxon>
        <taxon>Selenomonadaceae</taxon>
        <taxon>Pectinatus</taxon>
    </lineage>
</organism>
<name>A0ABT9YB25_9FIRM</name>
<dbReference type="PANTHER" id="PTHR31297:SF17">
    <property type="entry name" value="ENDOGLUCANASE"/>
    <property type="match status" value="1"/>
</dbReference>
<evidence type="ECO:0000256" key="5">
    <source>
        <dbReference type="ARBA" id="ARBA00023326"/>
    </source>
</evidence>
<keyword evidence="10" id="KW-1185">Reference proteome</keyword>
<dbReference type="Pfam" id="PF00150">
    <property type="entry name" value="Cellulase"/>
    <property type="match status" value="1"/>
</dbReference>
<evidence type="ECO:0000256" key="3">
    <source>
        <dbReference type="ARBA" id="ARBA00023001"/>
    </source>
</evidence>
<evidence type="ECO:0000256" key="4">
    <source>
        <dbReference type="ARBA" id="ARBA00023295"/>
    </source>
</evidence>
<dbReference type="RefSeq" id="WP_307224587.1">
    <property type="nucleotide sequence ID" value="NZ_CP116940.1"/>
</dbReference>
<accession>A0ABT9YB25</accession>
<evidence type="ECO:0000256" key="2">
    <source>
        <dbReference type="ARBA" id="ARBA00022801"/>
    </source>
</evidence>
<reference evidence="9 10" key="1">
    <citation type="submission" date="2023-07" db="EMBL/GenBank/DDBJ databases">
        <title>Genomic Encyclopedia of Type Strains, Phase IV (KMG-IV): sequencing the most valuable type-strain genomes for metagenomic binning, comparative biology and taxonomic classification.</title>
        <authorList>
            <person name="Goeker M."/>
        </authorList>
    </citation>
    <scope>NUCLEOTIDE SEQUENCE [LARGE SCALE GENOMIC DNA]</scope>
    <source>
        <strain evidence="9 10">DSM 16980</strain>
    </source>
</reference>
<evidence type="ECO:0000256" key="7">
    <source>
        <dbReference type="SAM" id="SignalP"/>
    </source>
</evidence>
<comment type="similarity">
    <text evidence="6">Belongs to the glycosyl hydrolase 5 (cellulase A) family.</text>
</comment>
<keyword evidence="2 6" id="KW-0378">Hydrolase</keyword>
<dbReference type="InterPro" id="IPR050386">
    <property type="entry name" value="Glycosyl_hydrolase_5"/>
</dbReference>
<feature type="chain" id="PRO_5046431500" evidence="7">
    <location>
        <begin position="25"/>
        <end position="330"/>
    </location>
</feature>
<feature type="domain" description="Glycoside hydrolase family 5" evidence="8">
    <location>
        <begin position="41"/>
        <end position="307"/>
    </location>
</feature>
<dbReference type="EMBL" id="JAUSUE010000015">
    <property type="protein sequence ID" value="MDQ0204314.1"/>
    <property type="molecule type" value="Genomic_DNA"/>
</dbReference>
<evidence type="ECO:0000256" key="1">
    <source>
        <dbReference type="ARBA" id="ARBA00022729"/>
    </source>
</evidence>
<dbReference type="PANTHER" id="PTHR31297">
    <property type="entry name" value="GLUCAN ENDO-1,6-BETA-GLUCOSIDASE B"/>
    <property type="match status" value="1"/>
</dbReference>
<dbReference type="EC" id="3.2.1.4" evidence="9"/>
<evidence type="ECO:0000256" key="6">
    <source>
        <dbReference type="RuleBase" id="RU361153"/>
    </source>
</evidence>
<comment type="caution">
    <text evidence="9">The sequence shown here is derived from an EMBL/GenBank/DDBJ whole genome shotgun (WGS) entry which is preliminary data.</text>
</comment>
<keyword evidence="5" id="KW-0624">Polysaccharide degradation</keyword>
<feature type="signal peptide" evidence="7">
    <location>
        <begin position="1"/>
        <end position="24"/>
    </location>
</feature>
<protein>
    <submittedName>
        <fullName evidence="9">Endoglucanase</fullName>
        <ecNumber evidence="9">3.2.1.4</ecNumber>
    </submittedName>
</protein>
<dbReference type="Proteomes" id="UP001239167">
    <property type="component" value="Unassembled WGS sequence"/>
</dbReference>
<keyword evidence="3" id="KW-0136">Cellulose degradation</keyword>
<dbReference type="SUPFAM" id="SSF51445">
    <property type="entry name" value="(Trans)glycosidases"/>
    <property type="match status" value="1"/>
</dbReference>
<dbReference type="InterPro" id="IPR017853">
    <property type="entry name" value="GH"/>
</dbReference>
<keyword evidence="1 7" id="KW-0732">Signal</keyword>
<sequence>MKVKIRLIGIILCVSMIFPEIADADIPFKRGINLANALEAPKGDYWGVTIENKYFTKIKEEGFDCVRIPIRFSDYTENKNGQVTLEKDFMQMLDNHINSALNEGLYVIIDFQNFNEFMDSPERYGTAFIAIWEQLALHYKNYSPKLIFELLNEPHNKLQGEIWNKYLSSAIMTIRKTNKQRYIVVDADSYDSVDGLNNLILPDDKYLLATFHYYEPYDFTYQSNEYLGEQYAKISNIKWTGSRAEEKYLRERLTLAKTWANKNNISIFLGEFGANNNVNSEMRAVWTKTVREVAENLDIPWIYWDFGGQFAAYDIQKNQWKNFITEALFR</sequence>
<keyword evidence="4 6" id="KW-0326">Glycosidase</keyword>
<dbReference type="InterPro" id="IPR018087">
    <property type="entry name" value="Glyco_hydro_5_CS"/>
</dbReference>
<dbReference type="GO" id="GO:0008810">
    <property type="term" value="F:cellulase activity"/>
    <property type="evidence" value="ECO:0007669"/>
    <property type="project" value="UniProtKB-EC"/>
</dbReference>
<keyword evidence="5" id="KW-0119">Carbohydrate metabolism</keyword>
<dbReference type="Gene3D" id="3.20.20.80">
    <property type="entry name" value="Glycosidases"/>
    <property type="match status" value="1"/>
</dbReference>
<evidence type="ECO:0000313" key="9">
    <source>
        <dbReference type="EMBL" id="MDQ0204314.1"/>
    </source>
</evidence>
<evidence type="ECO:0000259" key="8">
    <source>
        <dbReference type="Pfam" id="PF00150"/>
    </source>
</evidence>
<proteinExistence type="inferred from homology"/>
<dbReference type="PROSITE" id="PS00659">
    <property type="entry name" value="GLYCOSYL_HYDROL_F5"/>
    <property type="match status" value="1"/>
</dbReference>
<evidence type="ECO:0000313" key="10">
    <source>
        <dbReference type="Proteomes" id="UP001239167"/>
    </source>
</evidence>
<gene>
    <name evidence="9" type="ORF">J2S01_002042</name>
</gene>